<proteinExistence type="predicted"/>
<dbReference type="RefSeq" id="WP_301856201.1">
    <property type="nucleotide sequence ID" value="NZ_JAUJWU010000002.1"/>
</dbReference>
<reference evidence="1 2" key="1">
    <citation type="submission" date="2023-07" db="EMBL/GenBank/DDBJ databases">
        <title>Novel species in genus Planococcus.</title>
        <authorList>
            <person name="Ning S."/>
        </authorList>
    </citation>
    <scope>NUCLEOTIDE SEQUENCE [LARGE SCALE GENOMIC DNA]</scope>
    <source>
        <strain evidence="1 2">N017</strain>
    </source>
</reference>
<organism evidence="1 2">
    <name type="scientific">Planococcus shenhongbingii</name>
    <dbReference type="NCBI Taxonomy" id="3058398"/>
    <lineage>
        <taxon>Bacteria</taxon>
        <taxon>Bacillati</taxon>
        <taxon>Bacillota</taxon>
        <taxon>Bacilli</taxon>
        <taxon>Bacillales</taxon>
        <taxon>Caryophanaceae</taxon>
        <taxon>Planococcus</taxon>
    </lineage>
</organism>
<evidence type="ECO:0000313" key="1">
    <source>
        <dbReference type="EMBL" id="MDN7245570.1"/>
    </source>
</evidence>
<keyword evidence="2" id="KW-1185">Reference proteome</keyword>
<accession>A0ABT8NDH8</accession>
<protein>
    <submittedName>
        <fullName evidence="1">Uncharacterized protein</fullName>
    </submittedName>
</protein>
<dbReference type="EMBL" id="JAUJWU010000002">
    <property type="protein sequence ID" value="MDN7245570.1"/>
    <property type="molecule type" value="Genomic_DNA"/>
</dbReference>
<sequence>MEKKEFKAIVHECLLSYGFVKKSVSTTKKAKTSFALSASRNPTS</sequence>
<name>A0ABT8NDH8_9BACL</name>
<comment type="caution">
    <text evidence="1">The sequence shown here is derived from an EMBL/GenBank/DDBJ whole genome shotgun (WGS) entry which is preliminary data.</text>
</comment>
<evidence type="ECO:0000313" key="2">
    <source>
        <dbReference type="Proteomes" id="UP001172142"/>
    </source>
</evidence>
<dbReference type="Proteomes" id="UP001172142">
    <property type="component" value="Unassembled WGS sequence"/>
</dbReference>
<gene>
    <name evidence="1" type="ORF">QWY13_08650</name>
</gene>